<sequence length="71" mass="7962">MTALLNFQSLMLVILLLICTTTYTRGLVPSLIDKNKHGVLGFFWKTARVGERLSPYVSLCCIAMAIKMLIE</sequence>
<feature type="transmembrane region" description="Helical" evidence="9">
    <location>
        <begin position="53"/>
        <end position="70"/>
    </location>
</feature>
<dbReference type="STRING" id="1173061.A0A0J9X7S7"/>
<dbReference type="OrthoDB" id="10034655at2759"/>
<dbReference type="EMBL" id="CCBN010000004">
    <property type="protein sequence ID" value="CDO53222.1"/>
    <property type="molecule type" value="Genomic_DNA"/>
</dbReference>
<accession>A0A0J9X7S7</accession>
<dbReference type="AlphaFoldDB" id="A0A0J9X7S7"/>
<keyword evidence="4 9" id="KW-0812">Transmembrane</keyword>
<dbReference type="Proteomes" id="UP000242525">
    <property type="component" value="Unassembled WGS sequence"/>
</dbReference>
<keyword evidence="6 9" id="KW-1133">Transmembrane helix</keyword>
<evidence type="ECO:0000256" key="8">
    <source>
        <dbReference type="ARBA" id="ARBA00023136"/>
    </source>
</evidence>
<dbReference type="GO" id="GO:0000139">
    <property type="term" value="C:Golgi membrane"/>
    <property type="evidence" value="ECO:0007669"/>
    <property type="project" value="UniProtKB-SubCell"/>
</dbReference>
<feature type="signal peptide" evidence="9">
    <location>
        <begin position="1"/>
        <end position="26"/>
    </location>
</feature>
<evidence type="ECO:0000256" key="6">
    <source>
        <dbReference type="ARBA" id="ARBA00022989"/>
    </source>
</evidence>
<comment type="caution">
    <text evidence="10">The sequence shown here is derived from an EMBL/GenBank/DDBJ whole genome shotgun (WGS) entry which is preliminary data.</text>
</comment>
<dbReference type="InterPro" id="IPR051523">
    <property type="entry name" value="KISH_domain"/>
</dbReference>
<evidence type="ECO:0000313" key="10">
    <source>
        <dbReference type="EMBL" id="CDO53222.1"/>
    </source>
</evidence>
<proteinExistence type="inferred from homology"/>
<comment type="subcellular location">
    <subcellularLocation>
        <location evidence="2 9">Golgi apparatus membrane</location>
        <topology evidence="2 9">Single-pass type I membrane protein</topology>
    </subcellularLocation>
</comment>
<keyword evidence="11" id="KW-1185">Reference proteome</keyword>
<evidence type="ECO:0000256" key="7">
    <source>
        <dbReference type="ARBA" id="ARBA00023034"/>
    </source>
</evidence>
<comment type="function">
    <text evidence="1 9">Involved in the early part of the secretory pathway.</text>
</comment>
<comment type="similarity">
    <text evidence="3 9">Belongs to the KISH family.</text>
</comment>
<organism evidence="10 11">
    <name type="scientific">Geotrichum candidum</name>
    <name type="common">Oospora lactis</name>
    <name type="synonym">Dipodascus geotrichum</name>
    <dbReference type="NCBI Taxonomy" id="1173061"/>
    <lineage>
        <taxon>Eukaryota</taxon>
        <taxon>Fungi</taxon>
        <taxon>Dikarya</taxon>
        <taxon>Ascomycota</taxon>
        <taxon>Saccharomycotina</taxon>
        <taxon>Dipodascomycetes</taxon>
        <taxon>Dipodascales</taxon>
        <taxon>Dipodascaceae</taxon>
        <taxon>Geotrichum</taxon>
    </lineage>
</organism>
<dbReference type="InterPro" id="IPR009653">
    <property type="entry name" value="Ksh1"/>
</dbReference>
<evidence type="ECO:0000256" key="5">
    <source>
        <dbReference type="ARBA" id="ARBA00022729"/>
    </source>
</evidence>
<evidence type="ECO:0000256" key="1">
    <source>
        <dbReference type="ARBA" id="ARBA00002154"/>
    </source>
</evidence>
<dbReference type="PANTHER" id="PTHR13229">
    <property type="entry name" value="PROTEIN KISH-A"/>
    <property type="match status" value="1"/>
</dbReference>
<evidence type="ECO:0000256" key="4">
    <source>
        <dbReference type="ARBA" id="ARBA00022692"/>
    </source>
</evidence>
<evidence type="ECO:0000256" key="2">
    <source>
        <dbReference type="ARBA" id="ARBA00004614"/>
    </source>
</evidence>
<evidence type="ECO:0000256" key="3">
    <source>
        <dbReference type="ARBA" id="ARBA00008961"/>
    </source>
</evidence>
<reference evidence="10" key="1">
    <citation type="submission" date="2014-03" db="EMBL/GenBank/DDBJ databases">
        <authorList>
            <person name="Casaregola S."/>
        </authorList>
    </citation>
    <scope>NUCLEOTIDE SEQUENCE [LARGE SCALE GENOMIC DNA]</scope>
    <source>
        <strain evidence="10">CLIB 918</strain>
    </source>
</reference>
<keyword evidence="8 9" id="KW-0472">Membrane</keyword>
<feature type="chain" id="PRO_5005120562" description="Protein kish" evidence="9">
    <location>
        <begin position="27"/>
        <end position="71"/>
    </location>
</feature>
<evidence type="ECO:0000256" key="9">
    <source>
        <dbReference type="RuleBase" id="RU910717"/>
    </source>
</evidence>
<keyword evidence="7 9" id="KW-0333">Golgi apparatus</keyword>
<gene>
    <name evidence="10" type="ORF">BN980_GECA04s06373g</name>
</gene>
<evidence type="ECO:0000313" key="11">
    <source>
        <dbReference type="Proteomes" id="UP000242525"/>
    </source>
</evidence>
<protein>
    <recommendedName>
        <fullName evidence="9">Protein kish</fullName>
    </recommendedName>
</protein>
<dbReference type="Pfam" id="PF06842">
    <property type="entry name" value="DUF1242"/>
    <property type="match status" value="1"/>
</dbReference>
<name>A0A0J9X7S7_GEOCN</name>
<keyword evidence="5 9" id="KW-0732">Signal</keyword>